<feature type="transmembrane region" description="Helical" evidence="1">
    <location>
        <begin position="23"/>
        <end position="44"/>
    </location>
</feature>
<feature type="transmembrane region" description="Helical" evidence="1">
    <location>
        <begin position="264"/>
        <end position="286"/>
    </location>
</feature>
<name>A0A975C1F8_9CAUL</name>
<keyword evidence="1" id="KW-0812">Transmembrane</keyword>
<feature type="transmembrane region" description="Helical" evidence="1">
    <location>
        <begin position="164"/>
        <end position="181"/>
    </location>
</feature>
<feature type="transmembrane region" description="Helical" evidence="1">
    <location>
        <begin position="298"/>
        <end position="319"/>
    </location>
</feature>
<keyword evidence="3" id="KW-1185">Reference proteome</keyword>
<gene>
    <name evidence="2" type="ORF">IFJ75_12105</name>
</gene>
<evidence type="ECO:0000313" key="2">
    <source>
        <dbReference type="EMBL" id="QTC90030.1"/>
    </source>
</evidence>
<dbReference type="EMBL" id="CP062222">
    <property type="protein sequence ID" value="QTC90030.1"/>
    <property type="molecule type" value="Genomic_DNA"/>
</dbReference>
<protein>
    <recommendedName>
        <fullName evidence="4">Histidine kinase N-terminal 7TM region domain-containing protein</fullName>
    </recommendedName>
</protein>
<feature type="transmembrane region" description="Helical" evidence="1">
    <location>
        <begin position="398"/>
        <end position="415"/>
    </location>
</feature>
<keyword evidence="1" id="KW-1133">Transmembrane helix</keyword>
<dbReference type="Gene3D" id="2.30.42.10">
    <property type="match status" value="1"/>
</dbReference>
<dbReference type="SUPFAM" id="SSF50156">
    <property type="entry name" value="PDZ domain-like"/>
    <property type="match status" value="1"/>
</dbReference>
<feature type="transmembrane region" description="Helical" evidence="1">
    <location>
        <begin position="229"/>
        <end position="249"/>
    </location>
</feature>
<dbReference type="InterPro" id="IPR036034">
    <property type="entry name" value="PDZ_sf"/>
</dbReference>
<evidence type="ECO:0008006" key="4">
    <source>
        <dbReference type="Google" id="ProtNLM"/>
    </source>
</evidence>
<organism evidence="2 3">
    <name type="scientific">Brevundimonas goettingensis</name>
    <dbReference type="NCBI Taxonomy" id="2774190"/>
    <lineage>
        <taxon>Bacteria</taxon>
        <taxon>Pseudomonadati</taxon>
        <taxon>Pseudomonadota</taxon>
        <taxon>Alphaproteobacteria</taxon>
        <taxon>Caulobacterales</taxon>
        <taxon>Caulobacteraceae</taxon>
        <taxon>Brevundimonas</taxon>
    </lineage>
</organism>
<proteinExistence type="predicted"/>
<keyword evidence="1" id="KW-0472">Membrane</keyword>
<evidence type="ECO:0000256" key="1">
    <source>
        <dbReference type="SAM" id="Phobius"/>
    </source>
</evidence>
<feature type="transmembrane region" description="Helical" evidence="1">
    <location>
        <begin position="193"/>
        <end position="217"/>
    </location>
</feature>
<sequence>MPTDTVDAPPALPAAVERPLRPIWIWLALIFTALCVIQGGHQLWRSAGLPTGLGRTGISWEQSCASTEFCPIIRIAPGSPAERAGLQPGDRLRPENPIDQWRGLWVGETRPYIQQTASGERPLILTADKATAFFFPQYIVSSLTLMLAGLMGGLVIARSQGRRALVLIGLAYASFAITGQWPRMWQSTGLWFVPFYVVLNVIYYGSPLLFLAGARALRKEVSGRDTLGIRLGFWGLVAVQGTTLAWQLHAEMTGRTGLFGENVFLAYALPVFIGYVLAAAVLAMAWRESAPEHRSRYGIMLVAIGCTFLAGVFDMGILLTGNDYLSLSPLLISWYVAFLAGTALFGYAILRHRVIDLGFAVNRTLVYGVLSTVLLFGFWFCEWGLEEIIPAETREANILISAGIAFVIFLTFHHVRDWVEKAIEHLFFRTWRDNDARLKRFLREAAFVTRPEALRDAAVAEFSRFGQGAAVAFYEVDADGMALIAGGSPDLPERLAVDAQVMVRLRAGREALQDDPALPEGAALALPTLYRNELTGAFLLSAKPDEAVWRPDEKALLAEAALRIGLDLHALAVEALKAEKARESQRADILAAELRQALAGRPAVA</sequence>
<feature type="transmembrane region" description="Helical" evidence="1">
    <location>
        <begin position="138"/>
        <end position="157"/>
    </location>
</feature>
<dbReference type="Proteomes" id="UP000663918">
    <property type="component" value="Chromosome"/>
</dbReference>
<reference evidence="2" key="1">
    <citation type="submission" date="2020-09" db="EMBL/GenBank/DDBJ databases">
        <title>Brevundimonas sp. LVF2 isolated from a puddle in Goettingen, Germany.</title>
        <authorList>
            <person name="Friedrich I."/>
            <person name="Klassen A."/>
            <person name="Hannes N."/>
            <person name="Schneider D."/>
            <person name="Hertel R."/>
            <person name="Daniel R."/>
        </authorList>
    </citation>
    <scope>NUCLEOTIDE SEQUENCE</scope>
    <source>
        <strain evidence="2">LVF2</strain>
    </source>
</reference>
<evidence type="ECO:0000313" key="3">
    <source>
        <dbReference type="Proteomes" id="UP000663918"/>
    </source>
</evidence>
<dbReference type="AlphaFoldDB" id="A0A975C1F8"/>
<dbReference type="KEGG" id="bgoe:IFJ75_12105"/>
<feature type="transmembrane region" description="Helical" evidence="1">
    <location>
        <begin position="357"/>
        <end position="378"/>
    </location>
</feature>
<accession>A0A975C1F8</accession>
<feature type="transmembrane region" description="Helical" evidence="1">
    <location>
        <begin position="331"/>
        <end position="350"/>
    </location>
</feature>